<feature type="compositionally biased region" description="Polar residues" evidence="1">
    <location>
        <begin position="14"/>
        <end position="26"/>
    </location>
</feature>
<reference evidence="2 3" key="1">
    <citation type="submission" date="2018-12" db="EMBL/GenBank/DDBJ databases">
        <authorList>
            <consortium name="Pathogen Informatics"/>
        </authorList>
    </citation>
    <scope>NUCLEOTIDE SEQUENCE [LARGE SCALE GENOMIC DNA]</scope>
    <source>
        <strain evidence="2 3">NCTC9428</strain>
    </source>
</reference>
<accession>A0A448DYC4</accession>
<evidence type="ECO:0000313" key="2">
    <source>
        <dbReference type="EMBL" id="VEF11819.1"/>
    </source>
</evidence>
<organism evidence="2 3">
    <name type="scientific">Pseudomonas fluorescens</name>
    <dbReference type="NCBI Taxonomy" id="294"/>
    <lineage>
        <taxon>Bacteria</taxon>
        <taxon>Pseudomonadati</taxon>
        <taxon>Pseudomonadota</taxon>
        <taxon>Gammaproteobacteria</taxon>
        <taxon>Pseudomonadales</taxon>
        <taxon>Pseudomonadaceae</taxon>
        <taxon>Pseudomonas</taxon>
    </lineage>
</organism>
<feature type="region of interest" description="Disordered" evidence="1">
    <location>
        <begin position="1"/>
        <end position="76"/>
    </location>
</feature>
<dbReference type="OrthoDB" id="7016871at2"/>
<gene>
    <name evidence="2" type="ORF">NCTC9428_03446</name>
</gene>
<evidence type="ECO:0000256" key="1">
    <source>
        <dbReference type="SAM" id="MobiDB-lite"/>
    </source>
</evidence>
<dbReference type="EMBL" id="LR134318">
    <property type="protein sequence ID" value="VEF11819.1"/>
    <property type="molecule type" value="Genomic_DNA"/>
</dbReference>
<proteinExistence type="predicted"/>
<feature type="compositionally biased region" description="Basic and acidic residues" evidence="1">
    <location>
        <begin position="46"/>
        <end position="57"/>
    </location>
</feature>
<sequence>MADDSLFPGGIAPTDQTRPLSGTEEPTLSDHDSPPGMNPGQDPLSDADRPDDWKDPPADEDMPPADEPTPLSDDLR</sequence>
<dbReference type="Proteomes" id="UP000281909">
    <property type="component" value="Chromosome"/>
</dbReference>
<dbReference type="AlphaFoldDB" id="A0A448DYC4"/>
<dbReference type="RefSeq" id="WP_126364657.1">
    <property type="nucleotide sequence ID" value="NZ_LR134318.1"/>
</dbReference>
<evidence type="ECO:0000313" key="3">
    <source>
        <dbReference type="Proteomes" id="UP000281909"/>
    </source>
</evidence>
<protein>
    <submittedName>
        <fullName evidence="2">Uncharacterized protein</fullName>
    </submittedName>
</protein>
<name>A0A448DYC4_PSEFL</name>